<evidence type="ECO:0000313" key="2">
    <source>
        <dbReference type="Proteomes" id="UP000324222"/>
    </source>
</evidence>
<dbReference type="AlphaFoldDB" id="A0A5B7HHR2"/>
<comment type="caution">
    <text evidence="1">The sequence shown here is derived from an EMBL/GenBank/DDBJ whole genome shotgun (WGS) entry which is preliminary data.</text>
</comment>
<sequence>MNRYTWLDECGHLFQAGQGEKDTSSFPSIDSLTRRLLRGLGDIVTSSNQPVLSTFFVFFLLSNVRPCFSLTRQGAAKGTGRVEDLGIGRKKCDEVNTVRVWERSPIQVKETMKQVKGGSGYHLRNRLASFVHEKRTQT</sequence>
<reference evidence="1 2" key="1">
    <citation type="submission" date="2019-05" db="EMBL/GenBank/DDBJ databases">
        <title>Another draft genome of Portunus trituberculatus and its Hox gene families provides insights of decapod evolution.</title>
        <authorList>
            <person name="Jeong J.-H."/>
            <person name="Song I."/>
            <person name="Kim S."/>
            <person name="Choi T."/>
            <person name="Kim D."/>
            <person name="Ryu S."/>
            <person name="Kim W."/>
        </authorList>
    </citation>
    <scope>NUCLEOTIDE SEQUENCE [LARGE SCALE GENOMIC DNA]</scope>
    <source>
        <tissue evidence="1">Muscle</tissue>
    </source>
</reference>
<protein>
    <submittedName>
        <fullName evidence="1">Uncharacterized protein</fullName>
    </submittedName>
</protein>
<accession>A0A5B7HHR2</accession>
<organism evidence="1 2">
    <name type="scientific">Portunus trituberculatus</name>
    <name type="common">Swimming crab</name>
    <name type="synonym">Neptunus trituberculatus</name>
    <dbReference type="NCBI Taxonomy" id="210409"/>
    <lineage>
        <taxon>Eukaryota</taxon>
        <taxon>Metazoa</taxon>
        <taxon>Ecdysozoa</taxon>
        <taxon>Arthropoda</taxon>
        <taxon>Crustacea</taxon>
        <taxon>Multicrustacea</taxon>
        <taxon>Malacostraca</taxon>
        <taxon>Eumalacostraca</taxon>
        <taxon>Eucarida</taxon>
        <taxon>Decapoda</taxon>
        <taxon>Pleocyemata</taxon>
        <taxon>Brachyura</taxon>
        <taxon>Eubrachyura</taxon>
        <taxon>Portunoidea</taxon>
        <taxon>Portunidae</taxon>
        <taxon>Portuninae</taxon>
        <taxon>Portunus</taxon>
    </lineage>
</organism>
<name>A0A5B7HHR2_PORTR</name>
<dbReference type="EMBL" id="VSRR010028478">
    <property type="protein sequence ID" value="MPC68847.1"/>
    <property type="molecule type" value="Genomic_DNA"/>
</dbReference>
<evidence type="ECO:0000313" key="1">
    <source>
        <dbReference type="EMBL" id="MPC68847.1"/>
    </source>
</evidence>
<gene>
    <name evidence="1" type="ORF">E2C01_063057</name>
</gene>
<dbReference type="Proteomes" id="UP000324222">
    <property type="component" value="Unassembled WGS sequence"/>
</dbReference>
<proteinExistence type="predicted"/>
<keyword evidence="2" id="KW-1185">Reference proteome</keyword>